<dbReference type="Proteomes" id="UP000765509">
    <property type="component" value="Unassembled WGS sequence"/>
</dbReference>
<dbReference type="PANTHER" id="PTHR42648:SF11">
    <property type="entry name" value="TRANSPOSON TY4-P GAG-POL POLYPROTEIN"/>
    <property type="match status" value="1"/>
</dbReference>
<evidence type="ECO:0000256" key="2">
    <source>
        <dbReference type="ARBA" id="ARBA00022722"/>
    </source>
</evidence>
<dbReference type="GO" id="GO:0016787">
    <property type="term" value="F:hydrolase activity"/>
    <property type="evidence" value="ECO:0007669"/>
    <property type="project" value="UniProtKB-KW"/>
</dbReference>
<keyword evidence="8" id="KW-0695">RNA-directed DNA polymerase</keyword>
<evidence type="ECO:0000313" key="12">
    <source>
        <dbReference type="EMBL" id="MBW0538841.1"/>
    </source>
</evidence>
<keyword evidence="9" id="KW-0808">Transferase</keyword>
<dbReference type="GO" id="GO:0006310">
    <property type="term" value="P:DNA recombination"/>
    <property type="evidence" value="ECO:0007669"/>
    <property type="project" value="UniProtKB-KW"/>
</dbReference>
<keyword evidence="2" id="KW-0540">Nuclease</keyword>
<dbReference type="GO" id="GO:0004519">
    <property type="term" value="F:endonuclease activity"/>
    <property type="evidence" value="ECO:0007669"/>
    <property type="project" value="UniProtKB-KW"/>
</dbReference>
<keyword evidence="6" id="KW-0460">Magnesium</keyword>
<evidence type="ECO:0008006" key="14">
    <source>
        <dbReference type="Google" id="ProtNLM"/>
    </source>
</evidence>
<dbReference type="GO" id="GO:0003676">
    <property type="term" value="F:nucleic acid binding"/>
    <property type="evidence" value="ECO:0007669"/>
    <property type="project" value="InterPro"/>
</dbReference>
<dbReference type="GO" id="GO:0015074">
    <property type="term" value="P:DNA integration"/>
    <property type="evidence" value="ECO:0007669"/>
    <property type="project" value="UniProtKB-KW"/>
</dbReference>
<name>A0A9Q3ID56_9BASI</name>
<evidence type="ECO:0000256" key="1">
    <source>
        <dbReference type="ARBA" id="ARBA00022695"/>
    </source>
</evidence>
<feature type="non-terminal residue" evidence="12">
    <location>
        <position position="1"/>
    </location>
</feature>
<reference evidence="12" key="1">
    <citation type="submission" date="2021-03" db="EMBL/GenBank/DDBJ databases">
        <title>Draft genome sequence of rust myrtle Austropuccinia psidii MF-1, a brazilian biotype.</title>
        <authorList>
            <person name="Quecine M.C."/>
            <person name="Pachon D.M.R."/>
            <person name="Bonatelli M.L."/>
            <person name="Correr F.H."/>
            <person name="Franceschini L.M."/>
            <person name="Leite T.F."/>
            <person name="Margarido G.R.A."/>
            <person name="Almeida C.A."/>
            <person name="Ferrarezi J.A."/>
            <person name="Labate C.A."/>
        </authorList>
    </citation>
    <scope>NUCLEOTIDE SEQUENCE</scope>
    <source>
        <strain evidence="12">MF-1</strain>
    </source>
</reference>
<dbReference type="GO" id="GO:0003964">
    <property type="term" value="F:RNA-directed DNA polymerase activity"/>
    <property type="evidence" value="ECO:0007669"/>
    <property type="project" value="UniProtKB-KW"/>
</dbReference>
<dbReference type="SUPFAM" id="SSF53098">
    <property type="entry name" value="Ribonuclease H-like"/>
    <property type="match status" value="1"/>
</dbReference>
<evidence type="ECO:0000256" key="7">
    <source>
        <dbReference type="ARBA" id="ARBA00022908"/>
    </source>
</evidence>
<keyword evidence="5" id="KW-0378">Hydrolase</keyword>
<keyword evidence="13" id="KW-1185">Reference proteome</keyword>
<evidence type="ECO:0000256" key="10">
    <source>
        <dbReference type="ARBA" id="ARBA00023172"/>
    </source>
</evidence>
<feature type="region of interest" description="Disordered" evidence="11">
    <location>
        <begin position="1"/>
        <end position="23"/>
    </location>
</feature>
<dbReference type="GO" id="GO:0046872">
    <property type="term" value="F:metal ion binding"/>
    <property type="evidence" value="ECO:0007669"/>
    <property type="project" value="UniProtKB-KW"/>
</dbReference>
<dbReference type="OrthoDB" id="4095857at2759"/>
<evidence type="ECO:0000256" key="3">
    <source>
        <dbReference type="ARBA" id="ARBA00022723"/>
    </source>
</evidence>
<comment type="caution">
    <text evidence="12">The sequence shown here is derived from an EMBL/GenBank/DDBJ whole genome shotgun (WGS) entry which is preliminary data.</text>
</comment>
<keyword evidence="7" id="KW-0229">DNA integration</keyword>
<keyword evidence="9" id="KW-0239">DNA-directed DNA polymerase</keyword>
<evidence type="ECO:0000256" key="5">
    <source>
        <dbReference type="ARBA" id="ARBA00022801"/>
    </source>
</evidence>
<keyword evidence="1" id="KW-0548">Nucleotidyltransferase</keyword>
<dbReference type="AlphaFoldDB" id="A0A9Q3ID56"/>
<dbReference type="PANTHER" id="PTHR42648">
    <property type="entry name" value="TRANSPOSASE, PUTATIVE-RELATED"/>
    <property type="match status" value="1"/>
</dbReference>
<evidence type="ECO:0000256" key="4">
    <source>
        <dbReference type="ARBA" id="ARBA00022759"/>
    </source>
</evidence>
<sequence length="234" mass="27002">SKGINHLTSAPYTPEQNPFSKRGNQTIVNKSRFLLHDSGLDLTYWEEEENTYAYLESLTTHKSLSFETLFFKCFSETPSLKFLRPFGCEEIYLDKFPKDKFSSREMEGVFLGYGEGHQMFRILDLETALKPPFKHQNMWSSVPLIKKKMTGIKINLSLLFANTRVTIGPPNQWTTPRKSQVTLILPGYLLTTVEPNIQLTSPKLINQIQNLTLKIHIILMLRNGWLLLTMNFPT</sequence>
<evidence type="ECO:0000256" key="6">
    <source>
        <dbReference type="ARBA" id="ARBA00022842"/>
    </source>
</evidence>
<proteinExistence type="predicted"/>
<keyword evidence="10" id="KW-0233">DNA recombination</keyword>
<keyword evidence="3" id="KW-0479">Metal-binding</keyword>
<gene>
    <name evidence="12" type="ORF">O181_078556</name>
</gene>
<evidence type="ECO:0000256" key="8">
    <source>
        <dbReference type="ARBA" id="ARBA00022918"/>
    </source>
</evidence>
<dbReference type="InterPro" id="IPR012337">
    <property type="entry name" value="RNaseH-like_sf"/>
</dbReference>
<dbReference type="Gene3D" id="3.30.420.10">
    <property type="entry name" value="Ribonuclease H-like superfamily/Ribonuclease H"/>
    <property type="match status" value="1"/>
</dbReference>
<evidence type="ECO:0000256" key="11">
    <source>
        <dbReference type="SAM" id="MobiDB-lite"/>
    </source>
</evidence>
<accession>A0A9Q3ID56</accession>
<dbReference type="GO" id="GO:0003887">
    <property type="term" value="F:DNA-directed DNA polymerase activity"/>
    <property type="evidence" value="ECO:0007669"/>
    <property type="project" value="UniProtKB-KW"/>
</dbReference>
<evidence type="ECO:0000256" key="9">
    <source>
        <dbReference type="ARBA" id="ARBA00022932"/>
    </source>
</evidence>
<protein>
    <recommendedName>
        <fullName evidence="14">Integrase catalytic domain-containing protein</fullName>
    </recommendedName>
</protein>
<dbReference type="EMBL" id="AVOT02043394">
    <property type="protein sequence ID" value="MBW0538841.1"/>
    <property type="molecule type" value="Genomic_DNA"/>
</dbReference>
<dbReference type="InterPro" id="IPR036397">
    <property type="entry name" value="RNaseH_sf"/>
</dbReference>
<dbReference type="InterPro" id="IPR039537">
    <property type="entry name" value="Retrotran_Ty1/copia-like"/>
</dbReference>
<keyword evidence="4" id="KW-0255">Endonuclease</keyword>
<evidence type="ECO:0000313" key="13">
    <source>
        <dbReference type="Proteomes" id="UP000765509"/>
    </source>
</evidence>
<organism evidence="12 13">
    <name type="scientific">Austropuccinia psidii MF-1</name>
    <dbReference type="NCBI Taxonomy" id="1389203"/>
    <lineage>
        <taxon>Eukaryota</taxon>
        <taxon>Fungi</taxon>
        <taxon>Dikarya</taxon>
        <taxon>Basidiomycota</taxon>
        <taxon>Pucciniomycotina</taxon>
        <taxon>Pucciniomycetes</taxon>
        <taxon>Pucciniales</taxon>
        <taxon>Sphaerophragmiaceae</taxon>
        <taxon>Austropuccinia</taxon>
    </lineage>
</organism>